<evidence type="ECO:0000259" key="6">
    <source>
        <dbReference type="PROSITE" id="PS50893"/>
    </source>
</evidence>
<keyword evidence="3" id="KW-0547">Nucleotide-binding</keyword>
<name>A0A2Y8ZSD2_9MICO</name>
<accession>A0A2Y8ZSD2</accession>
<dbReference type="Gene3D" id="3.40.50.300">
    <property type="entry name" value="P-loop containing nucleotide triphosphate hydrolases"/>
    <property type="match status" value="1"/>
</dbReference>
<evidence type="ECO:0000256" key="4">
    <source>
        <dbReference type="ARBA" id="ARBA00022840"/>
    </source>
</evidence>
<protein>
    <submittedName>
        <fullName evidence="7">ABC-2 type transport system ATP-binding protein</fullName>
    </submittedName>
</protein>
<evidence type="ECO:0000256" key="2">
    <source>
        <dbReference type="ARBA" id="ARBA00022448"/>
    </source>
</evidence>
<proteinExistence type="predicted"/>
<evidence type="ECO:0000313" key="8">
    <source>
        <dbReference type="Proteomes" id="UP000250028"/>
    </source>
</evidence>
<dbReference type="GO" id="GO:0016887">
    <property type="term" value="F:ATP hydrolysis activity"/>
    <property type="evidence" value="ECO:0007669"/>
    <property type="project" value="InterPro"/>
</dbReference>
<dbReference type="GO" id="GO:0046677">
    <property type="term" value="P:response to antibiotic"/>
    <property type="evidence" value="ECO:0007669"/>
    <property type="project" value="UniProtKB-KW"/>
</dbReference>
<evidence type="ECO:0000256" key="3">
    <source>
        <dbReference type="ARBA" id="ARBA00022741"/>
    </source>
</evidence>
<comment type="subcellular location">
    <subcellularLocation>
        <location evidence="1">Cell membrane</location>
        <topology evidence="1">Peripheral membrane protein</topology>
    </subcellularLocation>
</comment>
<dbReference type="InterPro" id="IPR017871">
    <property type="entry name" value="ABC_transporter-like_CS"/>
</dbReference>
<keyword evidence="5" id="KW-0046">Antibiotic resistance</keyword>
<dbReference type="PANTHER" id="PTHR42711:SF16">
    <property type="entry name" value="ABC TRANSPORTER ATP-BINDING PROTEIN"/>
    <property type="match status" value="1"/>
</dbReference>
<evidence type="ECO:0000313" key="7">
    <source>
        <dbReference type="EMBL" id="SSA34356.1"/>
    </source>
</evidence>
<dbReference type="PROSITE" id="PS00211">
    <property type="entry name" value="ABC_TRANSPORTER_1"/>
    <property type="match status" value="1"/>
</dbReference>
<dbReference type="SMART" id="SM00382">
    <property type="entry name" value="AAA"/>
    <property type="match status" value="1"/>
</dbReference>
<dbReference type="RefSeq" id="WP_109684931.1">
    <property type="nucleotide sequence ID" value="NZ_QGDN01000001.1"/>
</dbReference>
<organism evidence="7 8">
    <name type="scientific">Branchiibius hedensis</name>
    <dbReference type="NCBI Taxonomy" id="672460"/>
    <lineage>
        <taxon>Bacteria</taxon>
        <taxon>Bacillati</taxon>
        <taxon>Actinomycetota</taxon>
        <taxon>Actinomycetes</taxon>
        <taxon>Micrococcales</taxon>
        <taxon>Dermacoccaceae</taxon>
        <taxon>Branchiibius</taxon>
    </lineage>
</organism>
<dbReference type="SUPFAM" id="SSF52540">
    <property type="entry name" value="P-loop containing nucleoside triphosphate hydrolases"/>
    <property type="match status" value="1"/>
</dbReference>
<sequence length="304" mass="32875">MEPAITVRGLRKEYPGGRGVQDVSFDVAAGEIFGVLGRNGAGKSTTVECIAGLRERDAGQVTVCGIDPAADEPALRRVLGVQLQDAALPEKLTVDEALNLYASFYDDPAPIDQLRDRLGLTQVRGSYFGRLSGGQQQRLSVALALIGRPRVAILDELTTGLDPQARREVWSILEQLRDTGTTFLLVSHFMEEAQRLCDRVVVIDDGRVVALDTPGRLAATLEAGQRMSFTLDATPPIDVLQALPSVRAARAEGGVVHVEGDADVVTDVILALDAHGTRARDLRVDQSNLEDAFVALMEKQEVRR</sequence>
<dbReference type="OrthoDB" id="9804819at2"/>
<dbReference type="AlphaFoldDB" id="A0A2Y8ZSD2"/>
<evidence type="ECO:0000256" key="5">
    <source>
        <dbReference type="ARBA" id="ARBA00023251"/>
    </source>
</evidence>
<dbReference type="PANTHER" id="PTHR42711">
    <property type="entry name" value="ABC TRANSPORTER ATP-BINDING PROTEIN"/>
    <property type="match status" value="1"/>
</dbReference>
<gene>
    <name evidence="7" type="ORF">SAMN04489750_1673</name>
</gene>
<keyword evidence="2" id="KW-0813">Transport</keyword>
<dbReference type="Pfam" id="PF00005">
    <property type="entry name" value="ABC_tran"/>
    <property type="match status" value="1"/>
</dbReference>
<dbReference type="GO" id="GO:0005886">
    <property type="term" value="C:plasma membrane"/>
    <property type="evidence" value="ECO:0007669"/>
    <property type="project" value="UniProtKB-SubCell"/>
</dbReference>
<reference evidence="8" key="1">
    <citation type="submission" date="2016-10" db="EMBL/GenBank/DDBJ databases">
        <authorList>
            <person name="Varghese N."/>
            <person name="Submissions S."/>
        </authorList>
    </citation>
    <scope>NUCLEOTIDE SEQUENCE [LARGE SCALE GENOMIC DNA]</scope>
    <source>
        <strain evidence="8">DSM 22951</strain>
    </source>
</reference>
<dbReference type="InterPro" id="IPR003439">
    <property type="entry name" value="ABC_transporter-like_ATP-bd"/>
</dbReference>
<dbReference type="EMBL" id="UESZ01000001">
    <property type="protein sequence ID" value="SSA34356.1"/>
    <property type="molecule type" value="Genomic_DNA"/>
</dbReference>
<feature type="domain" description="ABC transporter" evidence="6">
    <location>
        <begin position="5"/>
        <end position="230"/>
    </location>
</feature>
<evidence type="ECO:0000256" key="1">
    <source>
        <dbReference type="ARBA" id="ARBA00004202"/>
    </source>
</evidence>
<keyword evidence="4 7" id="KW-0067">ATP-binding</keyword>
<dbReference type="InterPro" id="IPR027417">
    <property type="entry name" value="P-loop_NTPase"/>
</dbReference>
<dbReference type="InterPro" id="IPR003593">
    <property type="entry name" value="AAA+_ATPase"/>
</dbReference>
<keyword evidence="8" id="KW-1185">Reference proteome</keyword>
<dbReference type="Proteomes" id="UP000250028">
    <property type="component" value="Unassembled WGS sequence"/>
</dbReference>
<dbReference type="CDD" id="cd03230">
    <property type="entry name" value="ABC_DR_subfamily_A"/>
    <property type="match status" value="1"/>
</dbReference>
<dbReference type="PROSITE" id="PS50893">
    <property type="entry name" value="ABC_TRANSPORTER_2"/>
    <property type="match status" value="1"/>
</dbReference>
<dbReference type="GO" id="GO:0005524">
    <property type="term" value="F:ATP binding"/>
    <property type="evidence" value="ECO:0007669"/>
    <property type="project" value="UniProtKB-KW"/>
</dbReference>
<dbReference type="InterPro" id="IPR050763">
    <property type="entry name" value="ABC_transporter_ATP-binding"/>
</dbReference>